<reference evidence="1 2" key="1">
    <citation type="submission" date="2017-10" db="EMBL/GenBank/DDBJ databases">
        <title>Development of genomic resources for the powdery mildew, Erysiphe pulchra.</title>
        <authorList>
            <person name="Wadl P.A."/>
            <person name="Mack B.M."/>
            <person name="Moore G."/>
            <person name="Beltz S.B."/>
        </authorList>
    </citation>
    <scope>NUCLEOTIDE SEQUENCE [LARGE SCALE GENOMIC DNA]</scope>
    <source>
        <strain evidence="1">Cflorida</strain>
    </source>
</reference>
<comment type="caution">
    <text evidence="1">The sequence shown here is derived from an EMBL/GenBank/DDBJ whole genome shotgun (WGS) entry which is preliminary data.</text>
</comment>
<evidence type="ECO:0000313" key="1">
    <source>
        <dbReference type="EMBL" id="POS88269.1"/>
    </source>
</evidence>
<dbReference type="GO" id="GO:0009966">
    <property type="term" value="P:regulation of signal transduction"/>
    <property type="evidence" value="ECO:0007669"/>
    <property type="project" value="InterPro"/>
</dbReference>
<dbReference type="AlphaFoldDB" id="A0A2S4Q1X5"/>
<proteinExistence type="predicted"/>
<dbReference type="GO" id="GO:0035303">
    <property type="term" value="P:regulation of dephosphorylation"/>
    <property type="evidence" value="ECO:0007669"/>
    <property type="project" value="TreeGrafter"/>
</dbReference>
<dbReference type="OrthoDB" id="10261753at2759"/>
<dbReference type="GO" id="GO:0005829">
    <property type="term" value="C:cytosol"/>
    <property type="evidence" value="ECO:0007669"/>
    <property type="project" value="TreeGrafter"/>
</dbReference>
<keyword evidence="2" id="KW-1185">Reference proteome</keyword>
<accession>A0A2S4Q1X5</accession>
<dbReference type="PANTHER" id="PTHR10933:SF9">
    <property type="entry name" value="IMMUNOGLOBULIN-BINDING PROTEIN 1"/>
    <property type="match status" value="1"/>
</dbReference>
<dbReference type="PANTHER" id="PTHR10933">
    <property type="entry name" value="IMMUNOGLOBULIN-BINDING PROTEIN 1"/>
    <property type="match status" value="1"/>
</dbReference>
<dbReference type="InterPro" id="IPR038511">
    <property type="entry name" value="TAP42/TAP46-like_sf"/>
</dbReference>
<dbReference type="EMBL" id="PEDP01000015">
    <property type="protein sequence ID" value="POS88269.1"/>
    <property type="molecule type" value="Genomic_DNA"/>
</dbReference>
<name>A0A2S4Q1X5_9PEZI</name>
<organism evidence="1 2">
    <name type="scientific">Erysiphe pulchra</name>
    <dbReference type="NCBI Taxonomy" id="225359"/>
    <lineage>
        <taxon>Eukaryota</taxon>
        <taxon>Fungi</taxon>
        <taxon>Dikarya</taxon>
        <taxon>Ascomycota</taxon>
        <taxon>Pezizomycotina</taxon>
        <taxon>Leotiomycetes</taxon>
        <taxon>Erysiphales</taxon>
        <taxon>Erysiphaceae</taxon>
        <taxon>Erysiphe</taxon>
    </lineage>
</organism>
<dbReference type="InterPro" id="IPR007304">
    <property type="entry name" value="TAP46-like"/>
</dbReference>
<dbReference type="Gene3D" id="1.25.40.540">
    <property type="entry name" value="TAP42-like family"/>
    <property type="match status" value="1"/>
</dbReference>
<protein>
    <recommendedName>
        <fullName evidence="3">TAP42-like protein</fullName>
    </recommendedName>
</protein>
<dbReference type="STRING" id="225359.A0A2S4Q1X5"/>
<dbReference type="Pfam" id="PF04177">
    <property type="entry name" value="TAP42"/>
    <property type="match status" value="1"/>
</dbReference>
<evidence type="ECO:0000313" key="2">
    <source>
        <dbReference type="Proteomes" id="UP000237438"/>
    </source>
</evidence>
<sequence>MDYNISLPLPNLCGLPPMADHSIKTLFNFGENHRKHVDSAWDSNSIEYQQSVSNAITNYEECLKLADRLSLFSPNETLEDLSANDLQYLSINFRLAELITRTNHKDRKSIIQRARNAYESFLGLLQQYEIFSEKEKKLYERYTESPLTFSTILGSDPTARRETKIANYKFEKELKKKLECRQFFSQNSVNLENDEETIREFHLTNISLFTHNTFQALESLNRELDVLMMAPPSPISSVESLGQDNRDRINFRNKDEINSTRLDRLDNFSSTNNLPILSSSGKPLRPFTLLDNRQSLKKGVFRPGHNLPTMTIDEYLEQERARGGIIEGGGPASEIRAVPDEDDFRIADEETMKAREWDEFKESNHRGSGNTLNRVV</sequence>
<dbReference type="Proteomes" id="UP000237438">
    <property type="component" value="Unassembled WGS sequence"/>
</dbReference>
<dbReference type="GO" id="GO:0051721">
    <property type="term" value="F:protein phosphatase 2A binding"/>
    <property type="evidence" value="ECO:0007669"/>
    <property type="project" value="TreeGrafter"/>
</dbReference>
<gene>
    <name evidence="1" type="ORF">EPUL_000608</name>
</gene>
<evidence type="ECO:0008006" key="3">
    <source>
        <dbReference type="Google" id="ProtNLM"/>
    </source>
</evidence>
<feature type="non-terminal residue" evidence="1">
    <location>
        <position position="376"/>
    </location>
</feature>